<feature type="active site" description="Nucleophile" evidence="4">
    <location>
        <position position="153"/>
    </location>
</feature>
<feature type="binding site" evidence="6">
    <location>
        <position position="35"/>
    </location>
    <ligand>
        <name>NAD(+)</name>
        <dbReference type="ChEBI" id="CHEBI:57540"/>
    </ligand>
</feature>
<keyword evidence="3 9" id="KW-0560">Oxidoreductase</keyword>
<dbReference type="Gene3D" id="3.30.360.10">
    <property type="entry name" value="Dihydrodipicolinate Reductase, domain 2"/>
    <property type="match status" value="1"/>
</dbReference>
<evidence type="ECO:0000259" key="10">
    <source>
        <dbReference type="SMART" id="SM00846"/>
    </source>
</evidence>
<dbReference type="AlphaFoldDB" id="A0A420XVS7"/>
<evidence type="ECO:0000256" key="7">
    <source>
        <dbReference type="PIRSR" id="PIRSR000149-4"/>
    </source>
</evidence>
<dbReference type="PROSITE" id="PS00071">
    <property type="entry name" value="GAPDH"/>
    <property type="match status" value="1"/>
</dbReference>
<dbReference type="FunFam" id="3.40.50.720:FF:000001">
    <property type="entry name" value="Glyceraldehyde-3-phosphate dehydrogenase"/>
    <property type="match status" value="1"/>
</dbReference>
<organism evidence="11 12">
    <name type="scientific">Motilibacter peucedani</name>
    <dbReference type="NCBI Taxonomy" id="598650"/>
    <lineage>
        <taxon>Bacteria</taxon>
        <taxon>Bacillati</taxon>
        <taxon>Actinomycetota</taxon>
        <taxon>Actinomycetes</taxon>
        <taxon>Motilibacterales</taxon>
        <taxon>Motilibacteraceae</taxon>
        <taxon>Motilibacter</taxon>
    </lineage>
</organism>
<reference evidence="11 12" key="1">
    <citation type="submission" date="2018-10" db="EMBL/GenBank/DDBJ databases">
        <title>Genomic Encyclopedia of Archaeal and Bacterial Type Strains, Phase II (KMG-II): from individual species to whole genera.</title>
        <authorList>
            <person name="Goeker M."/>
        </authorList>
    </citation>
    <scope>NUCLEOTIDE SEQUENCE [LARGE SCALE GENOMIC DNA]</scope>
    <source>
        <strain evidence="11 12">RP-AC37</strain>
    </source>
</reference>
<evidence type="ECO:0000256" key="3">
    <source>
        <dbReference type="ARBA" id="ARBA00023002"/>
    </source>
</evidence>
<dbReference type="InterPro" id="IPR020829">
    <property type="entry name" value="GlycerAld_3-P_DH_cat"/>
</dbReference>
<dbReference type="PRINTS" id="PR00078">
    <property type="entry name" value="G3PDHDRGNASE"/>
</dbReference>
<keyword evidence="12" id="KW-1185">Reference proteome</keyword>
<feature type="binding site" evidence="6">
    <location>
        <position position="315"/>
    </location>
    <ligand>
        <name>NAD(+)</name>
        <dbReference type="ChEBI" id="CHEBI:57540"/>
    </ligand>
</feature>
<dbReference type="EMBL" id="RBWV01000001">
    <property type="protein sequence ID" value="RKS84212.1"/>
    <property type="molecule type" value="Genomic_DNA"/>
</dbReference>
<dbReference type="CDD" id="cd05214">
    <property type="entry name" value="GAPDH_I_N"/>
    <property type="match status" value="1"/>
</dbReference>
<evidence type="ECO:0000256" key="8">
    <source>
        <dbReference type="RuleBase" id="RU000397"/>
    </source>
</evidence>
<dbReference type="SUPFAM" id="SSF51735">
    <property type="entry name" value="NAD(P)-binding Rossmann-fold domains"/>
    <property type="match status" value="1"/>
</dbReference>
<dbReference type="SMART" id="SM00846">
    <property type="entry name" value="Gp_dh_N"/>
    <property type="match status" value="1"/>
</dbReference>
<dbReference type="Pfam" id="PF00044">
    <property type="entry name" value="Gp_dh_N"/>
    <property type="match status" value="1"/>
</dbReference>
<evidence type="ECO:0000313" key="11">
    <source>
        <dbReference type="EMBL" id="RKS84212.1"/>
    </source>
</evidence>
<comment type="subcellular location">
    <subcellularLocation>
        <location evidence="1">Cytoplasm</location>
    </subcellularLocation>
</comment>
<dbReference type="Gene3D" id="3.40.50.720">
    <property type="entry name" value="NAD(P)-binding Rossmann-like Domain"/>
    <property type="match status" value="1"/>
</dbReference>
<dbReference type="InterPro" id="IPR020831">
    <property type="entry name" value="GlycerAld/Erythrose_P_DH"/>
</dbReference>
<keyword evidence="6" id="KW-0520">NAD</keyword>
<protein>
    <recommendedName>
        <fullName evidence="9">Glyceraldehyde-3-phosphate dehydrogenase</fullName>
        <ecNumber evidence="9">1.2.1.-</ecNumber>
    </recommendedName>
</protein>
<feature type="binding site" evidence="5">
    <location>
        <position position="234"/>
    </location>
    <ligand>
        <name>D-glyceraldehyde 3-phosphate</name>
        <dbReference type="ChEBI" id="CHEBI:59776"/>
    </ligand>
</feature>
<dbReference type="GO" id="GO:0050661">
    <property type="term" value="F:NADP binding"/>
    <property type="evidence" value="ECO:0007669"/>
    <property type="project" value="InterPro"/>
</dbReference>
<dbReference type="EC" id="1.2.1.-" evidence="9"/>
<gene>
    <name evidence="11" type="ORF">CLV35_0028</name>
</gene>
<feature type="site" description="Activates thiol group during catalysis" evidence="7">
    <location>
        <position position="180"/>
    </location>
</feature>
<dbReference type="FunCoup" id="A0A420XVS7">
    <property type="interactions" value="338"/>
</dbReference>
<dbReference type="SUPFAM" id="SSF55347">
    <property type="entry name" value="Glyceraldehyde-3-phosphate dehydrogenase-like, C-terminal domain"/>
    <property type="match status" value="1"/>
</dbReference>
<feature type="domain" description="Glyceraldehyde 3-phosphate dehydrogenase NAD(P) binding" evidence="10">
    <location>
        <begin position="3"/>
        <end position="153"/>
    </location>
</feature>
<dbReference type="GO" id="GO:0005737">
    <property type="term" value="C:cytoplasm"/>
    <property type="evidence" value="ECO:0007669"/>
    <property type="project" value="UniProtKB-SubCell"/>
</dbReference>
<feature type="binding site" evidence="5">
    <location>
        <position position="183"/>
    </location>
    <ligand>
        <name>D-glyceraldehyde 3-phosphate</name>
        <dbReference type="ChEBI" id="CHEBI:59776"/>
    </ligand>
</feature>
<dbReference type="Proteomes" id="UP000281955">
    <property type="component" value="Unassembled WGS sequence"/>
</dbReference>
<evidence type="ECO:0000313" key="12">
    <source>
        <dbReference type="Proteomes" id="UP000281955"/>
    </source>
</evidence>
<feature type="binding site" evidence="5">
    <location>
        <begin position="211"/>
        <end position="212"/>
    </location>
    <ligand>
        <name>D-glyceraldehyde 3-phosphate</name>
        <dbReference type="ChEBI" id="CHEBI:59776"/>
    </ligand>
</feature>
<dbReference type="FunFam" id="3.30.360.10:FF:000002">
    <property type="entry name" value="Glyceraldehyde-3-phosphate dehydrogenase"/>
    <property type="match status" value="1"/>
</dbReference>
<dbReference type="InterPro" id="IPR036291">
    <property type="entry name" value="NAD(P)-bd_dom_sf"/>
</dbReference>
<accession>A0A420XVS7</accession>
<evidence type="ECO:0000256" key="2">
    <source>
        <dbReference type="ARBA" id="ARBA00007406"/>
    </source>
</evidence>
<dbReference type="PANTHER" id="PTHR43148">
    <property type="entry name" value="GLYCERALDEHYDE-3-PHOSPHATE DEHYDROGENASE 2"/>
    <property type="match status" value="1"/>
</dbReference>
<evidence type="ECO:0000256" key="5">
    <source>
        <dbReference type="PIRSR" id="PIRSR000149-2"/>
    </source>
</evidence>
<dbReference type="GO" id="GO:0004365">
    <property type="term" value="F:glyceraldehyde-3-phosphate dehydrogenase (NAD+) (phosphorylating) activity"/>
    <property type="evidence" value="ECO:0007669"/>
    <property type="project" value="UniProtKB-ARBA"/>
</dbReference>
<comment type="caution">
    <text evidence="11">The sequence shown here is derived from an EMBL/GenBank/DDBJ whole genome shotgun (WGS) entry which is preliminary data.</text>
</comment>
<dbReference type="CDD" id="cd18126">
    <property type="entry name" value="GAPDH_I_C"/>
    <property type="match status" value="1"/>
</dbReference>
<dbReference type="RefSeq" id="WP_121191402.1">
    <property type="nucleotide sequence ID" value="NZ_RBWV01000001.1"/>
</dbReference>
<feature type="binding site" evidence="6">
    <location>
        <position position="79"/>
    </location>
    <ligand>
        <name>NAD(+)</name>
        <dbReference type="ChEBI" id="CHEBI:57540"/>
    </ligand>
</feature>
<dbReference type="OrthoDB" id="9803304at2"/>
<dbReference type="InterPro" id="IPR020830">
    <property type="entry name" value="GlycerAld_3-P_DH_AS"/>
</dbReference>
<evidence type="ECO:0000256" key="6">
    <source>
        <dbReference type="PIRSR" id="PIRSR000149-3"/>
    </source>
</evidence>
<evidence type="ECO:0000256" key="1">
    <source>
        <dbReference type="ARBA" id="ARBA00004496"/>
    </source>
</evidence>
<dbReference type="InterPro" id="IPR020828">
    <property type="entry name" value="GlycerAld_3-P_DH_NAD(P)-bd"/>
</dbReference>
<dbReference type="Pfam" id="PF02800">
    <property type="entry name" value="Gp_dh_C"/>
    <property type="match status" value="1"/>
</dbReference>
<feature type="binding site" evidence="5">
    <location>
        <begin position="152"/>
        <end position="154"/>
    </location>
    <ligand>
        <name>D-glyceraldehyde 3-phosphate</name>
        <dbReference type="ChEBI" id="CHEBI:59776"/>
    </ligand>
</feature>
<dbReference type="PIRSF" id="PIRSF000149">
    <property type="entry name" value="GAP_DH"/>
    <property type="match status" value="1"/>
</dbReference>
<keyword evidence="6" id="KW-0547">Nucleotide-binding</keyword>
<proteinExistence type="inferred from homology"/>
<dbReference type="InterPro" id="IPR006424">
    <property type="entry name" value="Glyceraldehyde-3-P_DH_1"/>
</dbReference>
<feature type="binding site" evidence="6">
    <location>
        <begin position="12"/>
        <end position="13"/>
    </location>
    <ligand>
        <name>NAD(+)</name>
        <dbReference type="ChEBI" id="CHEBI:57540"/>
    </ligand>
</feature>
<comment type="similarity">
    <text evidence="2 8">Belongs to the glyceraldehyde-3-phosphate dehydrogenase family.</text>
</comment>
<dbReference type="InParanoid" id="A0A420XVS7"/>
<evidence type="ECO:0000256" key="9">
    <source>
        <dbReference type="RuleBase" id="RU361160"/>
    </source>
</evidence>
<dbReference type="NCBIfam" id="TIGR01534">
    <property type="entry name" value="GAPDH-I"/>
    <property type="match status" value="1"/>
</dbReference>
<evidence type="ECO:0000256" key="4">
    <source>
        <dbReference type="PIRSR" id="PIRSR000149-1"/>
    </source>
</evidence>
<sequence length="334" mass="35438">MTVRVGINGFGRIGRNFFRAALASGADIEVVGVNDLTDNKTLAHLLKYDSILGRLGKDVSFDDDYLVVGGAKIRTLADRDPGNLPWADLGADVVIESTGHFTSAAAAGKHLSAGAKKVIISAPAKDEDITVVLGVNEGDYDPAKHNIISNASCTTNCLGPMAKVLLEQFGIVKGLMTTVHAYTNDQVILDFPHKDLRRARAAATNIIPTTTGAAKAISLVLPELKGKLDGYALRVPVPTGSVTDLTVELERETTKDEVNAAMKAAAEGALKGILDYTEDPIVSSDIVTSPASCTFDSQLTIVNGNQAKVVGWYDNEWGYSNRLVDLTSLVGRSL</sequence>
<feature type="binding site" evidence="6">
    <location>
        <position position="121"/>
    </location>
    <ligand>
        <name>NAD(+)</name>
        <dbReference type="ChEBI" id="CHEBI:57540"/>
    </ligand>
</feature>
<name>A0A420XVS7_9ACTN</name>
<dbReference type="GO" id="GO:0006006">
    <property type="term" value="P:glucose metabolic process"/>
    <property type="evidence" value="ECO:0007669"/>
    <property type="project" value="InterPro"/>
</dbReference>
<dbReference type="GO" id="GO:0051287">
    <property type="term" value="F:NAD binding"/>
    <property type="evidence" value="ECO:0007669"/>
    <property type="project" value="InterPro"/>
</dbReference>